<proteinExistence type="predicted"/>
<evidence type="ECO:0000256" key="1">
    <source>
        <dbReference type="ARBA" id="ARBA00022468"/>
    </source>
</evidence>
<evidence type="ECO:0000313" key="4">
    <source>
        <dbReference type="Proteomes" id="UP000230423"/>
    </source>
</evidence>
<dbReference type="AlphaFoldDB" id="A0A2G9T6E8"/>
<keyword evidence="1" id="KW-0343">GTPase activation</keyword>
<dbReference type="PANTHER" id="PTHR10063:SF11">
    <property type="entry name" value="RHO GTPASE-ACTIVATING PROTEIN CG5521-RELATED"/>
    <property type="match status" value="1"/>
</dbReference>
<dbReference type="SUPFAM" id="SSF111347">
    <property type="entry name" value="Rap/Ran-GAP"/>
    <property type="match status" value="1"/>
</dbReference>
<reference evidence="3 4" key="1">
    <citation type="submission" date="2015-09" db="EMBL/GenBank/DDBJ databases">
        <title>Draft genome of the parasitic nematode Teladorsagia circumcincta isolate WARC Sus (inbred).</title>
        <authorList>
            <person name="Mitreva M."/>
        </authorList>
    </citation>
    <scope>NUCLEOTIDE SEQUENCE [LARGE SCALE GENOMIC DNA]</scope>
    <source>
        <strain evidence="3 4">S</strain>
    </source>
</reference>
<dbReference type="OrthoDB" id="19311at2759"/>
<dbReference type="InterPro" id="IPR035974">
    <property type="entry name" value="Rap/Ran-GAP_sf"/>
</dbReference>
<keyword evidence="4" id="KW-1185">Reference proteome</keyword>
<sequence>VAVIYVADGQEDKQSILSNTTASPCFERFVSELGWQVHVVWSEHSKPYRRETIATKFCDVLIVLERADSKMYRVRVETVSALEFGPLYDGALVGSEELAELVRLTVVR</sequence>
<dbReference type="Proteomes" id="UP000230423">
    <property type="component" value="Unassembled WGS sequence"/>
</dbReference>
<dbReference type="PANTHER" id="PTHR10063">
    <property type="entry name" value="TUBERIN"/>
    <property type="match status" value="1"/>
</dbReference>
<dbReference type="GO" id="GO:0005737">
    <property type="term" value="C:cytoplasm"/>
    <property type="evidence" value="ECO:0007669"/>
    <property type="project" value="TreeGrafter"/>
</dbReference>
<organism evidence="3 4">
    <name type="scientific">Teladorsagia circumcincta</name>
    <name type="common">Brown stomach worm</name>
    <name type="synonym">Ostertagia circumcincta</name>
    <dbReference type="NCBI Taxonomy" id="45464"/>
    <lineage>
        <taxon>Eukaryota</taxon>
        <taxon>Metazoa</taxon>
        <taxon>Ecdysozoa</taxon>
        <taxon>Nematoda</taxon>
        <taxon>Chromadorea</taxon>
        <taxon>Rhabditida</taxon>
        <taxon>Rhabditina</taxon>
        <taxon>Rhabditomorpha</taxon>
        <taxon>Strongyloidea</taxon>
        <taxon>Trichostrongylidae</taxon>
        <taxon>Teladorsagia</taxon>
    </lineage>
</organism>
<dbReference type="PROSITE" id="PS50085">
    <property type="entry name" value="RAPGAP"/>
    <property type="match status" value="1"/>
</dbReference>
<dbReference type="InterPro" id="IPR000331">
    <property type="entry name" value="Rap/Ran_GAP_dom"/>
</dbReference>
<evidence type="ECO:0000259" key="2">
    <source>
        <dbReference type="PROSITE" id="PS50085"/>
    </source>
</evidence>
<gene>
    <name evidence="3" type="ORF">TELCIR_25109</name>
</gene>
<dbReference type="GO" id="GO:0005096">
    <property type="term" value="F:GTPase activator activity"/>
    <property type="evidence" value="ECO:0007669"/>
    <property type="project" value="UniProtKB-KW"/>
</dbReference>
<dbReference type="EMBL" id="KZ410724">
    <property type="protein sequence ID" value="PIO53551.1"/>
    <property type="molecule type" value="Genomic_DNA"/>
</dbReference>
<protein>
    <recommendedName>
        <fullName evidence="2">Rap-GAP domain-containing protein</fullName>
    </recommendedName>
</protein>
<dbReference type="InterPro" id="IPR027107">
    <property type="entry name" value="Tuberin/Ral-act_asu"/>
</dbReference>
<dbReference type="GO" id="GO:0005634">
    <property type="term" value="C:nucleus"/>
    <property type="evidence" value="ECO:0007669"/>
    <property type="project" value="InterPro"/>
</dbReference>
<feature type="non-terminal residue" evidence="3">
    <location>
        <position position="1"/>
    </location>
</feature>
<dbReference type="Pfam" id="PF02145">
    <property type="entry name" value="Rap_GAP"/>
    <property type="match status" value="1"/>
</dbReference>
<evidence type="ECO:0000313" key="3">
    <source>
        <dbReference type="EMBL" id="PIO53551.1"/>
    </source>
</evidence>
<dbReference type="Gene3D" id="3.40.50.11210">
    <property type="entry name" value="Rap/Ran-GAP"/>
    <property type="match status" value="2"/>
</dbReference>
<accession>A0A2G9T6E8</accession>
<feature type="domain" description="Rap-GAP" evidence="2">
    <location>
        <begin position="1"/>
        <end position="108"/>
    </location>
</feature>
<name>A0A2G9T6E8_TELCI</name>
<dbReference type="GO" id="GO:0051056">
    <property type="term" value="P:regulation of small GTPase mediated signal transduction"/>
    <property type="evidence" value="ECO:0007669"/>
    <property type="project" value="InterPro"/>
</dbReference>